<reference evidence="9 10" key="1">
    <citation type="submission" date="2016-10" db="EMBL/GenBank/DDBJ databases">
        <authorList>
            <person name="de Groot N.N."/>
        </authorList>
    </citation>
    <scope>NUCLEOTIDE SEQUENCE [LARGE SCALE GENOMIC DNA]</scope>
    <source>
        <strain evidence="9 10">DSM 15283</strain>
    </source>
</reference>
<keyword evidence="3" id="KW-0813">Transport</keyword>
<dbReference type="Pfam" id="PF00005">
    <property type="entry name" value="ABC_tran"/>
    <property type="match status" value="1"/>
</dbReference>
<dbReference type="InterPro" id="IPR013563">
    <property type="entry name" value="Oligopep_ABC_C"/>
</dbReference>
<name>A0A1I4SMC6_9RHOB</name>
<dbReference type="InterPro" id="IPR027417">
    <property type="entry name" value="P-loop_NTPase"/>
</dbReference>
<evidence type="ECO:0000256" key="6">
    <source>
        <dbReference type="ARBA" id="ARBA00022840"/>
    </source>
</evidence>
<dbReference type="SMART" id="SM00382">
    <property type="entry name" value="AAA"/>
    <property type="match status" value="1"/>
</dbReference>
<proteinExistence type="inferred from homology"/>
<dbReference type="CDD" id="cd03257">
    <property type="entry name" value="ABC_NikE_OppD_transporters"/>
    <property type="match status" value="1"/>
</dbReference>
<evidence type="ECO:0000256" key="5">
    <source>
        <dbReference type="ARBA" id="ARBA00022741"/>
    </source>
</evidence>
<feature type="domain" description="ABC transporter" evidence="8">
    <location>
        <begin position="7"/>
        <end position="247"/>
    </location>
</feature>
<evidence type="ECO:0000256" key="3">
    <source>
        <dbReference type="ARBA" id="ARBA00022448"/>
    </source>
</evidence>
<dbReference type="GO" id="GO:0005886">
    <property type="term" value="C:plasma membrane"/>
    <property type="evidence" value="ECO:0007669"/>
    <property type="project" value="UniProtKB-SubCell"/>
</dbReference>
<evidence type="ECO:0000256" key="7">
    <source>
        <dbReference type="ARBA" id="ARBA00023136"/>
    </source>
</evidence>
<dbReference type="PANTHER" id="PTHR43297">
    <property type="entry name" value="OLIGOPEPTIDE TRANSPORT ATP-BINDING PROTEIN APPD"/>
    <property type="match status" value="1"/>
</dbReference>
<evidence type="ECO:0000256" key="2">
    <source>
        <dbReference type="ARBA" id="ARBA00005417"/>
    </source>
</evidence>
<dbReference type="GO" id="GO:0015833">
    <property type="term" value="P:peptide transport"/>
    <property type="evidence" value="ECO:0007669"/>
    <property type="project" value="InterPro"/>
</dbReference>
<dbReference type="GO" id="GO:0005524">
    <property type="term" value="F:ATP binding"/>
    <property type="evidence" value="ECO:0007669"/>
    <property type="project" value="UniProtKB-KW"/>
</dbReference>
<keyword evidence="6 9" id="KW-0067">ATP-binding</keyword>
<dbReference type="STRING" id="254406.SAMN04488042_11181"/>
<dbReference type="EMBL" id="FOTQ01000011">
    <property type="protein sequence ID" value="SFM65678.1"/>
    <property type="molecule type" value="Genomic_DNA"/>
</dbReference>
<dbReference type="InterPro" id="IPR050388">
    <property type="entry name" value="ABC_Ni/Peptide_Import"/>
</dbReference>
<keyword evidence="4" id="KW-1003">Cell membrane</keyword>
<dbReference type="Pfam" id="PF08352">
    <property type="entry name" value="oligo_HPY"/>
    <property type="match status" value="1"/>
</dbReference>
<evidence type="ECO:0000256" key="4">
    <source>
        <dbReference type="ARBA" id="ARBA00022475"/>
    </source>
</evidence>
<evidence type="ECO:0000256" key="1">
    <source>
        <dbReference type="ARBA" id="ARBA00004417"/>
    </source>
</evidence>
<keyword evidence="10" id="KW-1185">Reference proteome</keyword>
<protein>
    <submittedName>
        <fullName evidence="9">Oligopeptide/dipeptide ABC transporter, ATP-binding protein, C-terminal domain-containing protein</fullName>
    </submittedName>
</protein>
<sequence length="279" mass="30199">MAENQILSLTGFSLHYGPFQALHDISFSIGKGEIVALVGESGSGKSTIGRAINGIAQLSRKVRVSGEINFDGRDMTMFSDKDFRNIRGRRMAMVFQDPTSALNPTFTIGKHFAMLTPNVPREAVSGLLREVLIEDPTRVISSYPFQLSGGLNQRVTIALALSGEPDLLIADEPGTALDVTVQARTLDLMQKLVRDRGTSVLLISHNLGVVRQIADKVLVLRKGRIVEGGPVKSVFSNPRHPYTQALFAAIPSISRKDPASETSLGDLEDEACYLHGDAG</sequence>
<keyword evidence="7" id="KW-0472">Membrane</keyword>
<dbReference type="Proteomes" id="UP000199144">
    <property type="component" value="Unassembled WGS sequence"/>
</dbReference>
<organism evidence="9 10">
    <name type="scientific">Shimia aestuarii</name>
    <dbReference type="NCBI Taxonomy" id="254406"/>
    <lineage>
        <taxon>Bacteria</taxon>
        <taxon>Pseudomonadati</taxon>
        <taxon>Pseudomonadota</taxon>
        <taxon>Alphaproteobacteria</taxon>
        <taxon>Rhodobacterales</taxon>
        <taxon>Roseobacteraceae</taxon>
    </lineage>
</organism>
<dbReference type="PANTHER" id="PTHR43297:SF2">
    <property type="entry name" value="DIPEPTIDE TRANSPORT ATP-BINDING PROTEIN DPPD"/>
    <property type="match status" value="1"/>
</dbReference>
<dbReference type="AlphaFoldDB" id="A0A1I4SMC6"/>
<dbReference type="NCBIfam" id="TIGR01727">
    <property type="entry name" value="oligo_HPY"/>
    <property type="match status" value="1"/>
</dbReference>
<comment type="subcellular location">
    <subcellularLocation>
        <location evidence="1">Cell inner membrane</location>
        <topology evidence="1">Peripheral membrane protein</topology>
    </subcellularLocation>
</comment>
<gene>
    <name evidence="9" type="ORF">SAMN04488042_11181</name>
</gene>
<accession>A0A1I4SMC6</accession>
<dbReference type="GO" id="GO:0016887">
    <property type="term" value="F:ATP hydrolysis activity"/>
    <property type="evidence" value="ECO:0007669"/>
    <property type="project" value="InterPro"/>
</dbReference>
<dbReference type="SUPFAM" id="SSF52540">
    <property type="entry name" value="P-loop containing nucleoside triphosphate hydrolases"/>
    <property type="match status" value="1"/>
</dbReference>
<evidence type="ECO:0000259" key="8">
    <source>
        <dbReference type="PROSITE" id="PS50893"/>
    </source>
</evidence>
<evidence type="ECO:0000313" key="9">
    <source>
        <dbReference type="EMBL" id="SFM65678.1"/>
    </source>
</evidence>
<comment type="similarity">
    <text evidence="2">Belongs to the ABC transporter superfamily.</text>
</comment>
<keyword evidence="5" id="KW-0547">Nucleotide-binding</keyword>
<dbReference type="PROSITE" id="PS50893">
    <property type="entry name" value="ABC_TRANSPORTER_2"/>
    <property type="match status" value="1"/>
</dbReference>
<dbReference type="Gene3D" id="3.40.50.300">
    <property type="entry name" value="P-loop containing nucleotide triphosphate hydrolases"/>
    <property type="match status" value="1"/>
</dbReference>
<dbReference type="InterPro" id="IPR003439">
    <property type="entry name" value="ABC_transporter-like_ATP-bd"/>
</dbReference>
<dbReference type="InterPro" id="IPR003593">
    <property type="entry name" value="AAA+_ATPase"/>
</dbReference>
<evidence type="ECO:0000313" key="10">
    <source>
        <dbReference type="Proteomes" id="UP000199144"/>
    </source>
</evidence>